<name>A0A8J2ZCP6_9PROT</name>
<evidence type="ECO:0000313" key="2">
    <source>
        <dbReference type="Proteomes" id="UP000597507"/>
    </source>
</evidence>
<dbReference type="GO" id="GO:0016740">
    <property type="term" value="F:transferase activity"/>
    <property type="evidence" value="ECO:0007669"/>
    <property type="project" value="UniProtKB-KW"/>
</dbReference>
<gene>
    <name evidence="1" type="primary">vioB</name>
    <name evidence="1" type="ORF">GCM10010964_24880</name>
</gene>
<keyword evidence="2" id="KW-1185">Reference proteome</keyword>
<keyword evidence="1" id="KW-0808">Transferase</keyword>
<dbReference type="AlphaFoldDB" id="A0A8J2ZCP6"/>
<dbReference type="Proteomes" id="UP000597507">
    <property type="component" value="Unassembled WGS sequence"/>
</dbReference>
<dbReference type="InterPro" id="IPR051159">
    <property type="entry name" value="Hexapeptide_acetyltransf"/>
</dbReference>
<dbReference type="SUPFAM" id="SSF51161">
    <property type="entry name" value="Trimeric LpxA-like enzymes"/>
    <property type="match status" value="1"/>
</dbReference>
<dbReference type="EMBL" id="BMKS01000006">
    <property type="protein sequence ID" value="GGG35993.1"/>
    <property type="molecule type" value="Genomic_DNA"/>
</dbReference>
<dbReference type="Gene3D" id="2.160.10.10">
    <property type="entry name" value="Hexapeptide repeat proteins"/>
    <property type="match status" value="1"/>
</dbReference>
<dbReference type="PANTHER" id="PTHR23416">
    <property type="entry name" value="SIALIC ACID SYNTHASE-RELATED"/>
    <property type="match status" value="1"/>
</dbReference>
<comment type="caution">
    <text evidence="1">The sequence shown here is derived from an EMBL/GenBank/DDBJ whole genome shotgun (WGS) entry which is preliminary data.</text>
</comment>
<sequence>MRSDFLDAAELAAIGFAALGEGVRISRHALFFAPERIRIGARTRIDAFCVLSAGPGGIAIGRNVHISAHATILGGGAVTIGDFCTLSVRCAVFASNDDYSGATMTNPTLPARYRGAVDAPVAIGAHAILGAGCVVLPGVTIGESAAVGALGLVREDLPPFAVAVGAPARVVGRRRAEHRALAARYLAETGGEG</sequence>
<accession>A0A8J2ZCP6</accession>
<proteinExistence type="predicted"/>
<reference evidence="1 2" key="1">
    <citation type="journal article" date="2014" name="Int. J. Syst. Evol. Microbiol.">
        <title>Complete genome sequence of Corynebacterium casei LMG S-19264T (=DSM 44701T), isolated from a smear-ripened cheese.</title>
        <authorList>
            <consortium name="US DOE Joint Genome Institute (JGI-PGF)"/>
            <person name="Walter F."/>
            <person name="Albersmeier A."/>
            <person name="Kalinowski J."/>
            <person name="Ruckert C."/>
        </authorList>
    </citation>
    <scope>NUCLEOTIDE SEQUENCE [LARGE SCALE GENOMIC DNA]</scope>
    <source>
        <strain evidence="1 2">CGMCC 1.16330</strain>
    </source>
</reference>
<organism evidence="1 2">
    <name type="scientific">Caldovatus sediminis</name>
    <dbReference type="NCBI Taxonomy" id="2041189"/>
    <lineage>
        <taxon>Bacteria</taxon>
        <taxon>Pseudomonadati</taxon>
        <taxon>Pseudomonadota</taxon>
        <taxon>Alphaproteobacteria</taxon>
        <taxon>Acetobacterales</taxon>
        <taxon>Roseomonadaceae</taxon>
        <taxon>Caldovatus</taxon>
    </lineage>
</organism>
<evidence type="ECO:0000313" key="1">
    <source>
        <dbReference type="EMBL" id="GGG35993.1"/>
    </source>
</evidence>
<dbReference type="RefSeq" id="WP_188900625.1">
    <property type="nucleotide sequence ID" value="NZ_BMKS01000006.1"/>
</dbReference>
<dbReference type="CDD" id="cd04647">
    <property type="entry name" value="LbH_MAT_like"/>
    <property type="match status" value="1"/>
</dbReference>
<protein>
    <submittedName>
        <fullName evidence="1">Transferase</fullName>
    </submittedName>
</protein>
<dbReference type="InterPro" id="IPR011004">
    <property type="entry name" value="Trimer_LpxA-like_sf"/>
</dbReference>